<sequence length="149" mass="17277">MGKLRNHQNPHHLQIQKHTKAKRKRIKVTYISNPIMVKACSASEFRAIVQELTGKNSDSTWSSPHATITQESSRVLDHETPHAKTGHENVDDGFFYPISSLKFKDEGFFWSDEFFENLSGFQSPCVFRMKKHHRGRCRSELACDLDRCR</sequence>
<gene>
    <name evidence="3" type="ORF">L1049_020568</name>
</gene>
<dbReference type="AlphaFoldDB" id="A0AAP0SE58"/>
<feature type="region of interest" description="Disordered" evidence="1">
    <location>
        <begin position="1"/>
        <end position="21"/>
    </location>
</feature>
<organism evidence="3 4">
    <name type="scientific">Liquidambar formosana</name>
    <name type="common">Formosan gum</name>
    <dbReference type="NCBI Taxonomy" id="63359"/>
    <lineage>
        <taxon>Eukaryota</taxon>
        <taxon>Viridiplantae</taxon>
        <taxon>Streptophyta</taxon>
        <taxon>Embryophyta</taxon>
        <taxon>Tracheophyta</taxon>
        <taxon>Spermatophyta</taxon>
        <taxon>Magnoliopsida</taxon>
        <taxon>eudicotyledons</taxon>
        <taxon>Gunneridae</taxon>
        <taxon>Pentapetalae</taxon>
        <taxon>Saxifragales</taxon>
        <taxon>Altingiaceae</taxon>
        <taxon>Liquidambar</taxon>
    </lineage>
</organism>
<evidence type="ECO:0000313" key="4">
    <source>
        <dbReference type="Proteomes" id="UP001415857"/>
    </source>
</evidence>
<reference evidence="3 4" key="1">
    <citation type="journal article" date="2024" name="Plant J.">
        <title>Genome sequences and population genomics reveal climatic adaptation and genomic divergence between two closely related sweetgum species.</title>
        <authorList>
            <person name="Xu W.Q."/>
            <person name="Ren C.Q."/>
            <person name="Zhang X.Y."/>
            <person name="Comes H.P."/>
            <person name="Liu X.H."/>
            <person name="Li Y.G."/>
            <person name="Kettle C.J."/>
            <person name="Jalonen R."/>
            <person name="Gaisberger H."/>
            <person name="Ma Y.Z."/>
            <person name="Qiu Y.X."/>
        </authorList>
    </citation>
    <scope>NUCLEOTIDE SEQUENCE [LARGE SCALE GENOMIC DNA]</scope>
    <source>
        <strain evidence="3">Hangzhou</strain>
    </source>
</reference>
<evidence type="ECO:0000256" key="1">
    <source>
        <dbReference type="SAM" id="MobiDB-lite"/>
    </source>
</evidence>
<evidence type="ECO:0000259" key="2">
    <source>
        <dbReference type="Pfam" id="PF05678"/>
    </source>
</evidence>
<dbReference type="InterPro" id="IPR008889">
    <property type="entry name" value="VQ"/>
</dbReference>
<dbReference type="Proteomes" id="UP001415857">
    <property type="component" value="Unassembled WGS sequence"/>
</dbReference>
<dbReference type="PANTHER" id="PTHR33624:SF17">
    <property type="entry name" value="OS07G0687400 PROTEIN"/>
    <property type="match status" value="1"/>
</dbReference>
<evidence type="ECO:0000313" key="3">
    <source>
        <dbReference type="EMBL" id="KAK9292594.1"/>
    </source>
</evidence>
<protein>
    <recommendedName>
        <fullName evidence="2">VQ domain-containing protein</fullName>
    </recommendedName>
</protein>
<keyword evidence="4" id="KW-1185">Reference proteome</keyword>
<dbReference type="Pfam" id="PF05678">
    <property type="entry name" value="VQ"/>
    <property type="match status" value="1"/>
</dbReference>
<name>A0AAP0SE58_LIQFO</name>
<dbReference type="PANTHER" id="PTHR33624">
    <property type="entry name" value="SIGMA FACTOR BINDING PROTEIN 1, CHLOROPLASTIC"/>
    <property type="match status" value="1"/>
</dbReference>
<feature type="domain" description="VQ" evidence="2">
    <location>
        <begin position="41"/>
        <end position="58"/>
    </location>
</feature>
<dbReference type="EMBL" id="JBBPBK010000001">
    <property type="protein sequence ID" value="KAK9292594.1"/>
    <property type="molecule type" value="Genomic_DNA"/>
</dbReference>
<comment type="caution">
    <text evidence="3">The sequence shown here is derived from an EMBL/GenBank/DDBJ whole genome shotgun (WGS) entry which is preliminary data.</text>
</comment>
<dbReference type="InterPro" id="IPR039335">
    <property type="entry name" value="SIB1/2"/>
</dbReference>
<proteinExistence type="predicted"/>
<accession>A0AAP0SE58</accession>